<dbReference type="FunCoup" id="B9SEH4">
    <property type="interactions" value="2040"/>
</dbReference>
<evidence type="ECO:0000256" key="1">
    <source>
        <dbReference type="SAM" id="Coils"/>
    </source>
</evidence>
<dbReference type="AlphaFoldDB" id="B9SEH4"/>
<dbReference type="PANTHER" id="PTHR33740:SF1">
    <property type="entry name" value="SLH DOMAIN PROTEIN"/>
    <property type="match status" value="1"/>
</dbReference>
<gene>
    <name evidence="4" type="ORF">RCOM_0704650</name>
</gene>
<reference evidence="5" key="1">
    <citation type="journal article" date="2010" name="Nat. Biotechnol.">
        <title>Draft genome sequence of the oilseed species Ricinus communis.</title>
        <authorList>
            <person name="Chan A.P."/>
            <person name="Crabtree J."/>
            <person name="Zhao Q."/>
            <person name="Lorenzi H."/>
            <person name="Orvis J."/>
            <person name="Puiu D."/>
            <person name="Melake-Berhan A."/>
            <person name="Jones K.M."/>
            <person name="Redman J."/>
            <person name="Chen G."/>
            <person name="Cahoon E.B."/>
            <person name="Gedil M."/>
            <person name="Stanke M."/>
            <person name="Haas B.J."/>
            <person name="Wortman J.R."/>
            <person name="Fraser-Liggett C.M."/>
            <person name="Ravel J."/>
            <person name="Rabinowicz P.D."/>
        </authorList>
    </citation>
    <scope>NUCLEOTIDE SEQUENCE [LARGE SCALE GENOMIC DNA]</scope>
    <source>
        <strain evidence="5">cv. Hale</strain>
    </source>
</reference>
<evidence type="ECO:0000313" key="4">
    <source>
        <dbReference type="EMBL" id="EEF38004.1"/>
    </source>
</evidence>
<feature type="domain" description="SLH" evidence="3">
    <location>
        <begin position="241"/>
        <end position="318"/>
    </location>
</feature>
<dbReference type="PROSITE" id="PS51272">
    <property type="entry name" value="SLH"/>
    <property type="match status" value="1"/>
</dbReference>
<keyword evidence="1" id="KW-0175">Coiled coil</keyword>
<evidence type="ECO:0000256" key="2">
    <source>
        <dbReference type="SAM" id="Phobius"/>
    </source>
</evidence>
<proteinExistence type="predicted"/>
<feature type="transmembrane region" description="Helical" evidence="2">
    <location>
        <begin position="99"/>
        <end position="122"/>
    </location>
</feature>
<dbReference type="InParanoid" id="B9SEH4"/>
<organism evidence="4 5">
    <name type="scientific">Ricinus communis</name>
    <name type="common">Castor bean</name>
    <dbReference type="NCBI Taxonomy" id="3988"/>
    <lineage>
        <taxon>Eukaryota</taxon>
        <taxon>Viridiplantae</taxon>
        <taxon>Streptophyta</taxon>
        <taxon>Embryophyta</taxon>
        <taxon>Tracheophyta</taxon>
        <taxon>Spermatophyta</taxon>
        <taxon>Magnoliopsida</taxon>
        <taxon>eudicotyledons</taxon>
        <taxon>Gunneridae</taxon>
        <taxon>Pentapetalae</taxon>
        <taxon>rosids</taxon>
        <taxon>fabids</taxon>
        <taxon>Malpighiales</taxon>
        <taxon>Euphorbiaceae</taxon>
        <taxon>Acalyphoideae</taxon>
        <taxon>Acalypheae</taxon>
        <taxon>Ricinus</taxon>
    </lineage>
</organism>
<dbReference type="STRING" id="3988.B9SEH4"/>
<sequence length="564" mass="63623">MCSSATASPPSLFLGATSPRSLIRHRNGPFILISPYSFLRSKNPRLLRLSASLTDNHPDTTTSSWFSPASSTFDVDDGYNGWAVLEHPSPPRSHKNEGLSAILIGGGSCVVAMVAAAAYFSFSRKGFNLKFQSQSHGITSPIESTSDRIEVVSEFIPEAPGEALAPASSQRLERDKVAVLVDSNQLEALSVLKKLKIIEDDVRADELCTRREYARWLVRLNSLLERNPKHRIACLSLCGSILAAFDDVSVEDPDFDSIQALAEAGFIPSKISGSHCCSDTSKGDESFCFHPERFISRQDMINWKAQLEYQFLPRITEQMSRIRVDYMDMKDISSEASSEFLIDLLAADKSIIRKVFGQSRRFQPNKPLTKAQAAVALISGRMSEAVYNEILRVEADNSSRQAALKEIRSELLEKGDIERFWREKNSEERTRGLEVQKLYVTVLHDLEQEKTVQLKALAEYLKERAAMDCQRQLLLHLKEEVDEMSERLTSERAMYVAEQGNLQELLGELQARQEGMLDKKCVLEAEIEAIRILRSWVEDEARKSQARAKVLEEVGRRWKWDNQA</sequence>
<dbReference type="InterPro" id="IPR001119">
    <property type="entry name" value="SLH_dom"/>
</dbReference>
<dbReference type="KEGG" id="rcu:8269502"/>
<keyword evidence="2" id="KW-1133">Transmembrane helix</keyword>
<dbReference type="eggNOG" id="ENOG502QQDJ">
    <property type="taxonomic scope" value="Eukaryota"/>
</dbReference>
<feature type="coiled-coil region" evidence="1">
    <location>
        <begin position="443"/>
        <end position="494"/>
    </location>
</feature>
<keyword evidence="2" id="KW-0812">Transmembrane</keyword>
<evidence type="ECO:0000313" key="5">
    <source>
        <dbReference type="Proteomes" id="UP000008311"/>
    </source>
</evidence>
<dbReference type="PANTHER" id="PTHR33740">
    <property type="entry name" value="GPI-ANCHORED ADHESIN-LIKE PROTEIN"/>
    <property type="match status" value="1"/>
</dbReference>
<evidence type="ECO:0000259" key="3">
    <source>
        <dbReference type="PROSITE" id="PS51272"/>
    </source>
</evidence>
<keyword evidence="2" id="KW-0472">Membrane</keyword>
<dbReference type="OrthoDB" id="1931230at2759"/>
<protein>
    <recommendedName>
        <fullName evidence="3">SLH domain-containing protein</fullName>
    </recommendedName>
</protein>
<keyword evidence="5" id="KW-1185">Reference proteome</keyword>
<accession>B9SEH4</accession>
<dbReference type="Proteomes" id="UP000008311">
    <property type="component" value="Unassembled WGS sequence"/>
</dbReference>
<dbReference type="EMBL" id="EQ973936">
    <property type="protein sequence ID" value="EEF38004.1"/>
    <property type="molecule type" value="Genomic_DNA"/>
</dbReference>
<name>B9SEH4_RICCO</name>